<organism evidence="7 8">
    <name type="scientific">Streptomyces nigrescens</name>
    <dbReference type="NCBI Taxonomy" id="1920"/>
    <lineage>
        <taxon>Bacteria</taxon>
        <taxon>Bacillati</taxon>
        <taxon>Actinomycetota</taxon>
        <taxon>Actinomycetes</taxon>
        <taxon>Kitasatosporales</taxon>
        <taxon>Streptomycetaceae</taxon>
        <taxon>Streptomyces</taxon>
    </lineage>
</organism>
<dbReference type="Pfam" id="PF00355">
    <property type="entry name" value="Rieske"/>
    <property type="match status" value="1"/>
</dbReference>
<dbReference type="PANTHER" id="PTHR21496">
    <property type="entry name" value="FERREDOXIN-RELATED"/>
    <property type="match status" value="1"/>
</dbReference>
<dbReference type="InterPro" id="IPR019251">
    <property type="entry name" value="DUF2231_TM"/>
</dbReference>
<dbReference type="Pfam" id="PF09990">
    <property type="entry name" value="DUF2231"/>
    <property type="match status" value="1"/>
</dbReference>
<proteinExistence type="predicted"/>
<dbReference type="SUPFAM" id="SSF50022">
    <property type="entry name" value="ISP domain"/>
    <property type="match status" value="1"/>
</dbReference>
<dbReference type="Gene3D" id="2.102.10.10">
    <property type="entry name" value="Rieske [2Fe-2S] iron-sulphur domain"/>
    <property type="match status" value="1"/>
</dbReference>
<reference evidence="7" key="1">
    <citation type="submission" date="2022-06" db="EMBL/GenBank/DDBJ databases">
        <title>Complete genome sequence of Streptomyces nigrescens HEK616.</title>
        <authorList>
            <person name="Asamizu S."/>
            <person name="Onaka H."/>
        </authorList>
    </citation>
    <scope>NUCLEOTIDE SEQUENCE</scope>
    <source>
        <strain evidence="7">HEK616</strain>
    </source>
</reference>
<evidence type="ECO:0000313" key="8">
    <source>
        <dbReference type="Proteomes" id="UP001059597"/>
    </source>
</evidence>
<protein>
    <recommendedName>
        <fullName evidence="6">Rieske domain-containing protein</fullName>
    </recommendedName>
</protein>
<keyword evidence="8" id="KW-1185">Reference proteome</keyword>
<dbReference type="PROSITE" id="PS51296">
    <property type="entry name" value="RIESKE"/>
    <property type="match status" value="1"/>
</dbReference>
<feature type="transmembrane region" description="Helical" evidence="5">
    <location>
        <begin position="181"/>
        <end position="202"/>
    </location>
</feature>
<keyword evidence="3" id="KW-0408">Iron</keyword>
<dbReference type="InterPro" id="IPR017941">
    <property type="entry name" value="Rieske_2Fe-2S"/>
</dbReference>
<evidence type="ECO:0000256" key="4">
    <source>
        <dbReference type="ARBA" id="ARBA00023014"/>
    </source>
</evidence>
<feature type="transmembrane region" description="Helical" evidence="5">
    <location>
        <begin position="151"/>
        <end position="169"/>
    </location>
</feature>
<dbReference type="RefSeq" id="WP_261952759.1">
    <property type="nucleotide sequence ID" value="NZ_AP026073.1"/>
</dbReference>
<dbReference type="Proteomes" id="UP001059597">
    <property type="component" value="Chromosome"/>
</dbReference>
<keyword evidence="5" id="KW-0812">Transmembrane</keyword>
<evidence type="ECO:0000256" key="3">
    <source>
        <dbReference type="ARBA" id="ARBA00023004"/>
    </source>
</evidence>
<name>A0ABM7ZR49_STRNI</name>
<dbReference type="InterPro" id="IPR036922">
    <property type="entry name" value="Rieske_2Fe-2S_sf"/>
</dbReference>
<evidence type="ECO:0000256" key="1">
    <source>
        <dbReference type="ARBA" id="ARBA00022714"/>
    </source>
</evidence>
<dbReference type="CDD" id="cd03467">
    <property type="entry name" value="Rieske"/>
    <property type="match status" value="1"/>
</dbReference>
<dbReference type="EMBL" id="AP026073">
    <property type="protein sequence ID" value="BDM68801.1"/>
    <property type="molecule type" value="Genomic_DNA"/>
</dbReference>
<keyword evidence="4" id="KW-0411">Iron-sulfur</keyword>
<evidence type="ECO:0000313" key="7">
    <source>
        <dbReference type="EMBL" id="BDM68801.1"/>
    </source>
</evidence>
<evidence type="ECO:0000259" key="6">
    <source>
        <dbReference type="PROSITE" id="PS51296"/>
    </source>
</evidence>
<evidence type="ECO:0000256" key="2">
    <source>
        <dbReference type="ARBA" id="ARBA00022723"/>
    </source>
</evidence>
<dbReference type="PANTHER" id="PTHR21496:SF23">
    <property type="entry name" value="3-PHENYLPROPIONATE_CINNAMIC ACID DIOXYGENASE FERREDOXIN SUBUNIT"/>
    <property type="match status" value="1"/>
</dbReference>
<sequence>MRLSARYTKFAVLAPGTGVLQTATGSGGDTGTLNGAAARTEATFLRSLDELGRLEQLDRVIGPLQRAVRGLPLGRWRDVLHGLPIGHPLHPALVQLPLGSWMSAAVLDLVPGTRRGARVLVGVGVLSAVPAALAGWVDWAEQHEDQMRTGLVHAGSIAAAIGLYANSWVQRGRGRTALGKALGLAGLCAAGTGGLLGGHLAYRQAAGPNKAQPVPHLVAAGWHTVGRVTDFPVGEAVRRELGEVPLVVVRQPGGHIHVLADRCSHMAGPLSEGKVADGCVQCPWHGSVFRLADGANVRGPATAPQPAFQVSVESDGTVRVRLPDAG</sequence>
<feature type="transmembrane region" description="Helical" evidence="5">
    <location>
        <begin position="119"/>
        <end position="139"/>
    </location>
</feature>
<keyword evidence="5" id="KW-1133">Transmembrane helix</keyword>
<gene>
    <name evidence="7" type="ORF">HEK616_22880</name>
</gene>
<evidence type="ECO:0000256" key="5">
    <source>
        <dbReference type="SAM" id="Phobius"/>
    </source>
</evidence>
<accession>A0ABM7ZR49</accession>
<keyword evidence="5" id="KW-0472">Membrane</keyword>
<keyword evidence="2" id="KW-0479">Metal-binding</keyword>
<keyword evidence="1" id="KW-0001">2Fe-2S</keyword>
<feature type="domain" description="Rieske" evidence="6">
    <location>
        <begin position="223"/>
        <end position="319"/>
    </location>
</feature>